<dbReference type="EMBL" id="CP018820">
    <property type="protein sequence ID" value="APR51988.1"/>
    <property type="molecule type" value="Genomic_DNA"/>
</dbReference>
<dbReference type="Proteomes" id="UP000286681">
    <property type="component" value="Unassembled WGS sequence"/>
</dbReference>
<dbReference type="AlphaFoldDB" id="A0A1L6J7V0"/>
<proteinExistence type="predicted"/>
<keyword evidence="3" id="KW-1185">Reference proteome</keyword>
<dbReference type="Proteomes" id="UP000185161">
    <property type="component" value="Chromosome"/>
</dbReference>
<reference evidence="1" key="1">
    <citation type="submission" date="2016-12" db="EMBL/GenBank/DDBJ databases">
        <title>Whole genome sequencing of Sphingomonas koreensis.</title>
        <authorList>
            <person name="Conlan S."/>
            <person name="Thomas P.J."/>
            <person name="Mullikin J."/>
            <person name="Palmore T.N."/>
            <person name="Frank K.M."/>
            <person name="Segre J.A."/>
        </authorList>
    </citation>
    <scope>NUCLEOTIDE SEQUENCE</scope>
    <source>
        <strain evidence="1">ABOJV</strain>
    </source>
</reference>
<dbReference type="RefSeq" id="WP_075150959.1">
    <property type="nucleotide sequence ID" value="NZ_CP018820.1"/>
</dbReference>
<name>A0A1L6J7V0_9SPHN</name>
<dbReference type="GeneID" id="44132039"/>
<protein>
    <submittedName>
        <fullName evidence="1">Uncharacterized protein</fullName>
    </submittedName>
</protein>
<sequence length="143" mass="15980">MYDITAEAVSNTAVLHLKNARGEHMYVGEGEERRKVEIVLYGPGSPQYAEVEARQTARAVKRMQENDNKVSLPSPEQAALERAEDLATLTVEFRNFNYPPAGNALGAELYFAVYADKRLGFIPPQVRKFVDDWGNFKGASQKS</sequence>
<reference evidence="2 4" key="3">
    <citation type="submission" date="2018-07" db="EMBL/GenBank/DDBJ databases">
        <title>Genomic and Epidemiologic Investigation of an Indolent Hospital Outbreak.</title>
        <authorList>
            <person name="Johnson R.C."/>
            <person name="Deming C."/>
            <person name="Conlan S."/>
            <person name="Zellmer C.J."/>
            <person name="Michelin A.V."/>
            <person name="Lee-Lin S."/>
            <person name="Thomas P.J."/>
            <person name="Park M."/>
            <person name="Weingarten R.A."/>
            <person name="Less J."/>
            <person name="Dekker J.P."/>
            <person name="Frank K.M."/>
            <person name="Musser K.A."/>
            <person name="Mcquiston J.R."/>
            <person name="Henderson D.K."/>
            <person name="Lau A.F."/>
            <person name="Palmore T.N."/>
            <person name="Segre J.A."/>
        </authorList>
    </citation>
    <scope>NUCLEOTIDE SEQUENCE [LARGE SCALE GENOMIC DNA]</scope>
    <source>
        <strain evidence="2 4">SK-NIH.Env10_0317</strain>
    </source>
</reference>
<evidence type="ECO:0000313" key="1">
    <source>
        <dbReference type="EMBL" id="APR51988.1"/>
    </source>
</evidence>
<gene>
    <name evidence="1" type="ORF">BRX40_05645</name>
    <name evidence="2" type="ORF">CA257_00365</name>
</gene>
<evidence type="ECO:0000313" key="3">
    <source>
        <dbReference type="Proteomes" id="UP000185161"/>
    </source>
</evidence>
<evidence type="ECO:0000313" key="2">
    <source>
        <dbReference type="EMBL" id="RSV07980.1"/>
    </source>
</evidence>
<dbReference type="KEGG" id="skr:BRX40_05645"/>
<reference evidence="3" key="2">
    <citation type="submission" date="2016-12" db="EMBL/GenBank/DDBJ databases">
        <title>Whole genome sequencing of Sphingomonas sp. ABOJV.</title>
        <authorList>
            <person name="Conlan S."/>
            <person name="Thomas P.J."/>
            <person name="Mullikin J."/>
            <person name="Palmore T.N."/>
            <person name="Frank K.M."/>
            <person name="Segre J.A."/>
        </authorList>
    </citation>
    <scope>NUCLEOTIDE SEQUENCE [LARGE SCALE GENOMIC DNA]</scope>
    <source>
        <strain evidence="3">ABOJV</strain>
    </source>
</reference>
<organism evidence="1 3">
    <name type="scientific">Sphingomonas koreensis</name>
    <dbReference type="NCBI Taxonomy" id="93064"/>
    <lineage>
        <taxon>Bacteria</taxon>
        <taxon>Pseudomonadati</taxon>
        <taxon>Pseudomonadota</taxon>
        <taxon>Alphaproteobacteria</taxon>
        <taxon>Sphingomonadales</taxon>
        <taxon>Sphingomonadaceae</taxon>
        <taxon>Sphingomonas</taxon>
    </lineage>
</organism>
<evidence type="ECO:0000313" key="4">
    <source>
        <dbReference type="Proteomes" id="UP000286681"/>
    </source>
</evidence>
<dbReference type="EMBL" id="QQWO01000001">
    <property type="protein sequence ID" value="RSV07980.1"/>
    <property type="molecule type" value="Genomic_DNA"/>
</dbReference>
<dbReference type="STRING" id="93064.BRX40_05645"/>
<accession>A0A1L6J7V0</accession>
<dbReference type="OrthoDB" id="7566213at2"/>